<sequence length="408" mass="43512">MKQSVLSVVALALCVGLAGCKFRGDISLDEKPAPAKKMIERTVAVSHIPMEIKRGKYYVQAVANGTKGEFIFDTGSPTIFSSQFAQKIGLNAVGRNKGVDANGTQLTMDIAVLERLDLGGSIFRNVPVLVHDFSGLDVGHCFITDGVLGSELLPGSAWRIDHAAAKLSIAANATALGVSTKARREKLYDTGYPHLPIIDYRVGGVAEKALFDTGNSEHVVLFKAVANNPQVHGAIAPGTTMIGAGYQGESAGGMGQVEELARFTLKQFEIGSYILRDVRATTRAHPPTLVGAGIMQDHVVTLDYPNGAFILEPRGRAASAKAEAGYSISYRNGQAEVVQLYKGSKAANAGLQLGDKVHSINGRSAALPKSGNRCGQINWLIGQFDPRKSADLRVVRDGQVRRIHVPKL</sequence>
<dbReference type="GO" id="GO:0008233">
    <property type="term" value="F:peptidase activity"/>
    <property type="evidence" value="ECO:0007669"/>
    <property type="project" value="UniProtKB-KW"/>
</dbReference>
<reference evidence="2 3" key="1">
    <citation type="submission" date="2019-03" db="EMBL/GenBank/DDBJ databases">
        <title>Genomic Encyclopedia of Type Strains, Phase III (KMG-III): the genomes of soil and plant-associated and newly described type strains.</title>
        <authorList>
            <person name="Whitman W."/>
        </authorList>
    </citation>
    <scope>NUCLEOTIDE SEQUENCE [LARGE SCALE GENOMIC DNA]</scope>
    <source>
        <strain evidence="2 3">CGMCC 1.7002</strain>
    </source>
</reference>
<feature type="domain" description="PDZ" evidence="1">
    <location>
        <begin position="309"/>
        <end position="367"/>
    </location>
</feature>
<dbReference type="Proteomes" id="UP000295391">
    <property type="component" value="Unassembled WGS sequence"/>
</dbReference>
<dbReference type="EMBL" id="SNYR01000001">
    <property type="protein sequence ID" value="TDQ67273.1"/>
    <property type="molecule type" value="Genomic_DNA"/>
</dbReference>
<keyword evidence="2" id="KW-0378">Hydrolase</keyword>
<evidence type="ECO:0000313" key="2">
    <source>
        <dbReference type="EMBL" id="TDQ67273.1"/>
    </source>
</evidence>
<dbReference type="InterPro" id="IPR036034">
    <property type="entry name" value="PDZ_sf"/>
</dbReference>
<dbReference type="SUPFAM" id="SSF50630">
    <property type="entry name" value="Acid proteases"/>
    <property type="match status" value="1"/>
</dbReference>
<dbReference type="AlphaFoldDB" id="A0A4R6VT62"/>
<dbReference type="Gene3D" id="2.30.42.10">
    <property type="match status" value="1"/>
</dbReference>
<dbReference type="InterPro" id="IPR001478">
    <property type="entry name" value="PDZ"/>
</dbReference>
<dbReference type="PROSITE" id="PS50106">
    <property type="entry name" value="PDZ"/>
    <property type="match status" value="1"/>
</dbReference>
<dbReference type="GO" id="GO:0006508">
    <property type="term" value="P:proteolysis"/>
    <property type="evidence" value="ECO:0007669"/>
    <property type="project" value="UniProtKB-KW"/>
</dbReference>
<organism evidence="2 3">
    <name type="scientific">Maritalea mobilis</name>
    <dbReference type="NCBI Taxonomy" id="483324"/>
    <lineage>
        <taxon>Bacteria</taxon>
        <taxon>Pseudomonadati</taxon>
        <taxon>Pseudomonadota</taxon>
        <taxon>Alphaproteobacteria</taxon>
        <taxon>Hyphomicrobiales</taxon>
        <taxon>Devosiaceae</taxon>
        <taxon>Maritalea</taxon>
    </lineage>
</organism>
<protein>
    <submittedName>
        <fullName evidence="2">Aspartyl protease</fullName>
    </submittedName>
</protein>
<dbReference type="CDD" id="cd05483">
    <property type="entry name" value="retropepsin_like_bacteria"/>
    <property type="match status" value="1"/>
</dbReference>
<keyword evidence="3" id="KW-1185">Reference proteome</keyword>
<evidence type="ECO:0000259" key="1">
    <source>
        <dbReference type="PROSITE" id="PS50106"/>
    </source>
</evidence>
<comment type="caution">
    <text evidence="2">The sequence shown here is derived from an EMBL/GenBank/DDBJ whole genome shotgun (WGS) entry which is preliminary data.</text>
</comment>
<name>A0A4R6VT62_9HYPH</name>
<evidence type="ECO:0000313" key="3">
    <source>
        <dbReference type="Proteomes" id="UP000295391"/>
    </source>
</evidence>
<dbReference type="OrthoDB" id="7595324at2"/>
<keyword evidence="2" id="KW-0645">Protease</keyword>
<dbReference type="InterPro" id="IPR021109">
    <property type="entry name" value="Peptidase_aspartic_dom_sf"/>
</dbReference>
<accession>A0A4R6VT62</accession>
<dbReference type="SUPFAM" id="SSF50156">
    <property type="entry name" value="PDZ domain-like"/>
    <property type="match status" value="1"/>
</dbReference>
<dbReference type="PROSITE" id="PS51257">
    <property type="entry name" value="PROKAR_LIPOPROTEIN"/>
    <property type="match status" value="1"/>
</dbReference>
<dbReference type="InterPro" id="IPR034122">
    <property type="entry name" value="Retropepsin-like_bacterial"/>
</dbReference>
<dbReference type="Pfam" id="PF13650">
    <property type="entry name" value="Asp_protease_2"/>
    <property type="match status" value="1"/>
</dbReference>
<dbReference type="RefSeq" id="WP_133571899.1">
    <property type="nucleotide sequence ID" value="NZ_SNYR01000001.1"/>
</dbReference>
<proteinExistence type="predicted"/>
<gene>
    <name evidence="2" type="ORF">ATL17_1283</name>
</gene>
<dbReference type="Gene3D" id="2.40.70.10">
    <property type="entry name" value="Acid Proteases"/>
    <property type="match status" value="2"/>
</dbReference>